<evidence type="ECO:0000256" key="3">
    <source>
        <dbReference type="ARBA" id="ARBA00013109"/>
    </source>
</evidence>
<reference evidence="11 12" key="1">
    <citation type="submission" date="2020-01" db="EMBL/GenBank/DDBJ databases">
        <title>Genomes of bacteria type strains.</title>
        <authorList>
            <person name="Chen J."/>
            <person name="Zhu S."/>
            <person name="Yang J."/>
        </authorList>
    </citation>
    <scope>NUCLEOTIDE SEQUENCE [LARGE SCALE GENOMIC DNA]</scope>
    <source>
        <strain evidence="11 12">LMG 24078</strain>
    </source>
</reference>
<dbReference type="Gene3D" id="3.40.50.10090">
    <property type="match status" value="2"/>
</dbReference>
<comment type="caution">
    <text evidence="11">The sequence shown here is derived from an EMBL/GenBank/DDBJ whole genome shotgun (WGS) entry which is preliminary data.</text>
</comment>
<dbReference type="Pfam" id="PF02602">
    <property type="entry name" value="HEM4"/>
    <property type="match status" value="1"/>
</dbReference>
<evidence type="ECO:0000256" key="7">
    <source>
        <dbReference type="ARBA" id="ARBA00040167"/>
    </source>
</evidence>
<dbReference type="EC" id="4.2.1.75" evidence="3 9"/>
<dbReference type="EMBL" id="JAAAWO010000006">
    <property type="protein sequence ID" value="NDW15833.1"/>
    <property type="molecule type" value="Genomic_DNA"/>
</dbReference>
<keyword evidence="5 9" id="KW-0627">Porphyrin biosynthesis</keyword>
<dbReference type="GO" id="GO:0006782">
    <property type="term" value="P:protoporphyrinogen IX biosynthetic process"/>
    <property type="evidence" value="ECO:0007669"/>
    <property type="project" value="UniProtKB-UniRule"/>
</dbReference>
<evidence type="ECO:0000256" key="8">
    <source>
        <dbReference type="ARBA" id="ARBA00048617"/>
    </source>
</evidence>
<evidence type="ECO:0000256" key="6">
    <source>
        <dbReference type="ARBA" id="ARBA00037589"/>
    </source>
</evidence>
<dbReference type="PANTHER" id="PTHR38042:SF1">
    <property type="entry name" value="UROPORPHYRINOGEN-III SYNTHASE, CHLOROPLASTIC"/>
    <property type="match status" value="1"/>
</dbReference>
<evidence type="ECO:0000256" key="9">
    <source>
        <dbReference type="RuleBase" id="RU366031"/>
    </source>
</evidence>
<name>A0A6N9TEW2_9ALTE</name>
<dbReference type="GO" id="GO:0006780">
    <property type="term" value="P:uroporphyrinogen III biosynthetic process"/>
    <property type="evidence" value="ECO:0007669"/>
    <property type="project" value="UniProtKB-UniRule"/>
</dbReference>
<dbReference type="GO" id="GO:0004852">
    <property type="term" value="F:uroporphyrinogen-III synthase activity"/>
    <property type="evidence" value="ECO:0007669"/>
    <property type="project" value="UniProtKB-UniRule"/>
</dbReference>
<keyword evidence="12" id="KW-1185">Reference proteome</keyword>
<evidence type="ECO:0000256" key="5">
    <source>
        <dbReference type="ARBA" id="ARBA00023244"/>
    </source>
</evidence>
<evidence type="ECO:0000313" key="12">
    <source>
        <dbReference type="Proteomes" id="UP000471381"/>
    </source>
</evidence>
<dbReference type="PANTHER" id="PTHR38042">
    <property type="entry name" value="UROPORPHYRINOGEN-III SYNTHASE, CHLOROPLASTIC"/>
    <property type="match status" value="1"/>
</dbReference>
<accession>A0A6N9TEW2</accession>
<proteinExistence type="inferred from homology"/>
<keyword evidence="4 9" id="KW-0456">Lyase</keyword>
<evidence type="ECO:0000256" key="4">
    <source>
        <dbReference type="ARBA" id="ARBA00023239"/>
    </source>
</evidence>
<dbReference type="AlphaFoldDB" id="A0A6N9TEW2"/>
<comment type="catalytic activity">
    <reaction evidence="8 9">
        <text>hydroxymethylbilane = uroporphyrinogen III + H2O</text>
        <dbReference type="Rhea" id="RHEA:18965"/>
        <dbReference type="ChEBI" id="CHEBI:15377"/>
        <dbReference type="ChEBI" id="CHEBI:57308"/>
        <dbReference type="ChEBI" id="CHEBI:57845"/>
        <dbReference type="EC" id="4.2.1.75"/>
    </reaction>
</comment>
<evidence type="ECO:0000259" key="10">
    <source>
        <dbReference type="Pfam" id="PF02602"/>
    </source>
</evidence>
<protein>
    <recommendedName>
        <fullName evidence="7 9">Uroporphyrinogen-III synthase</fullName>
        <ecNumber evidence="3 9">4.2.1.75</ecNumber>
    </recommendedName>
</protein>
<dbReference type="InterPro" id="IPR003754">
    <property type="entry name" value="4pyrrol_synth_uPrphyn_synth"/>
</dbReference>
<evidence type="ECO:0000256" key="1">
    <source>
        <dbReference type="ARBA" id="ARBA00004772"/>
    </source>
</evidence>
<gene>
    <name evidence="11" type="ORF">GTQ48_09920</name>
</gene>
<dbReference type="SUPFAM" id="SSF69618">
    <property type="entry name" value="HemD-like"/>
    <property type="match status" value="1"/>
</dbReference>
<comment type="function">
    <text evidence="6 9">Catalyzes cyclization of the linear tetrapyrrole, hydroxymethylbilane, to the macrocyclic uroporphyrinogen III.</text>
</comment>
<sequence>MLLFTRPLPKLASSAKAFDAAGLDAVGAATCDIVYVKSERNAISTFLAETRVDVIIVTSVYAVDAAEDAVQSLIEKAVPNSSLPLIIAVGDATAKKLHHALCAIPQQISPLVILTPEIHTSEGILAMPLLNEAKGKQVVIIKGEGGRQLIADGLTAKGASCQSFCVYRTEQLTDPIYTKCWKVEDVRGIIATSEAMAMQLIHSQGHAILSLPWLTVSERIAVSLRKRGVTEVFVCHRATDQALIAWVKDNWEY</sequence>
<evidence type="ECO:0000313" key="11">
    <source>
        <dbReference type="EMBL" id="NDW15833.1"/>
    </source>
</evidence>
<dbReference type="InterPro" id="IPR039793">
    <property type="entry name" value="UROS/Hem4"/>
</dbReference>
<dbReference type="UniPathway" id="UPA00251">
    <property type="reaction ID" value="UER00320"/>
</dbReference>
<dbReference type="Proteomes" id="UP000471381">
    <property type="component" value="Unassembled WGS sequence"/>
</dbReference>
<dbReference type="InterPro" id="IPR036108">
    <property type="entry name" value="4pyrrol_syn_uPrphyn_synt_sf"/>
</dbReference>
<comment type="similarity">
    <text evidence="2 9">Belongs to the uroporphyrinogen-III synthase family.</text>
</comment>
<organism evidence="11 12">
    <name type="scientific">Alteromonas genovensis</name>
    <dbReference type="NCBI Taxonomy" id="471225"/>
    <lineage>
        <taxon>Bacteria</taxon>
        <taxon>Pseudomonadati</taxon>
        <taxon>Pseudomonadota</taxon>
        <taxon>Gammaproteobacteria</taxon>
        <taxon>Alteromonadales</taxon>
        <taxon>Alteromonadaceae</taxon>
        <taxon>Alteromonas/Salinimonas group</taxon>
        <taxon>Alteromonas</taxon>
    </lineage>
</organism>
<comment type="pathway">
    <text evidence="1 9">Porphyrin-containing compound metabolism; protoporphyrin-IX biosynthesis; coproporphyrinogen-III from 5-aminolevulinate: step 3/4.</text>
</comment>
<dbReference type="RefSeq" id="WP_163106545.1">
    <property type="nucleotide sequence ID" value="NZ_JAAAWO010000006.1"/>
</dbReference>
<dbReference type="CDD" id="cd06578">
    <property type="entry name" value="HemD"/>
    <property type="match status" value="1"/>
</dbReference>
<evidence type="ECO:0000256" key="2">
    <source>
        <dbReference type="ARBA" id="ARBA00008133"/>
    </source>
</evidence>
<feature type="domain" description="Tetrapyrrole biosynthesis uroporphyrinogen III synthase" evidence="10">
    <location>
        <begin position="15"/>
        <end position="245"/>
    </location>
</feature>